<keyword evidence="1" id="KW-0479">Metal-binding</keyword>
<evidence type="ECO:0000313" key="5">
    <source>
        <dbReference type="EMBL" id="KAA2377577.1"/>
    </source>
</evidence>
<evidence type="ECO:0000259" key="4">
    <source>
        <dbReference type="PROSITE" id="PS51379"/>
    </source>
</evidence>
<dbReference type="eggNOG" id="COG2221">
    <property type="taxonomic scope" value="Bacteria"/>
</dbReference>
<gene>
    <name evidence="6" type="ORF">B5G41_03035</name>
    <name evidence="5" type="ORF">F2Y10_11150</name>
</gene>
<dbReference type="GeneID" id="59808990"/>
<dbReference type="SUPFAM" id="SSF54862">
    <property type="entry name" value="4Fe-4S ferredoxins"/>
    <property type="match status" value="1"/>
</dbReference>
<dbReference type="AlphaFoldDB" id="A0A1Y3R689"/>
<dbReference type="GO" id="GO:0051536">
    <property type="term" value="F:iron-sulfur cluster binding"/>
    <property type="evidence" value="ECO:0007669"/>
    <property type="project" value="UniProtKB-KW"/>
</dbReference>
<proteinExistence type="predicted"/>
<dbReference type="Proteomes" id="UP000195772">
    <property type="component" value="Unassembled WGS sequence"/>
</dbReference>
<dbReference type="EMBL" id="VVXH01000010">
    <property type="protein sequence ID" value="KAA2377577.1"/>
    <property type="molecule type" value="Genomic_DNA"/>
</dbReference>
<organism evidence="6 7">
    <name type="scientific">Alistipes onderdonkii</name>
    <dbReference type="NCBI Taxonomy" id="328813"/>
    <lineage>
        <taxon>Bacteria</taxon>
        <taxon>Pseudomonadati</taxon>
        <taxon>Bacteroidota</taxon>
        <taxon>Bacteroidia</taxon>
        <taxon>Bacteroidales</taxon>
        <taxon>Rikenellaceae</taxon>
        <taxon>Alistipes</taxon>
    </lineage>
</organism>
<name>A0A1Y3R689_9BACT</name>
<sequence>MALTVDNLRCPQNHRCPLLLVCPVGAITQSGFGLPAIDPEKCIECGKCIGHCGKQAIRKPADNGKTV</sequence>
<dbReference type="OrthoDB" id="9798098at2"/>
<evidence type="ECO:0000313" key="6">
    <source>
        <dbReference type="EMBL" id="OUN04300.1"/>
    </source>
</evidence>
<dbReference type="Proteomes" id="UP000322940">
    <property type="component" value="Unassembled WGS sequence"/>
</dbReference>
<dbReference type="RefSeq" id="WP_018694773.1">
    <property type="nucleotide sequence ID" value="NZ_AP025562.1"/>
</dbReference>
<evidence type="ECO:0000256" key="1">
    <source>
        <dbReference type="ARBA" id="ARBA00022723"/>
    </source>
</evidence>
<accession>A0A1Y3R689</accession>
<dbReference type="Gene3D" id="3.30.70.20">
    <property type="match status" value="1"/>
</dbReference>
<reference evidence="6" key="2">
    <citation type="journal article" date="2018" name="BMC Genomics">
        <title>Whole genome sequencing and function prediction of 133 gut anaerobes isolated from chicken caecum in pure cultures.</title>
        <authorList>
            <person name="Medvecky M."/>
            <person name="Cejkova D."/>
            <person name="Polansky O."/>
            <person name="Karasova D."/>
            <person name="Kubasova T."/>
            <person name="Cizek A."/>
            <person name="Rychlik I."/>
        </authorList>
    </citation>
    <scope>NUCLEOTIDE SEQUENCE</scope>
    <source>
        <strain evidence="6">An90</strain>
    </source>
</reference>
<comment type="caution">
    <text evidence="6">The sequence shown here is derived from an EMBL/GenBank/DDBJ whole genome shotgun (WGS) entry which is preliminary data.</text>
</comment>
<reference evidence="5 8" key="3">
    <citation type="journal article" date="2019" name="Nat. Med.">
        <title>A library of human gut bacterial isolates paired with longitudinal multiomics data enables mechanistic microbiome research.</title>
        <authorList>
            <person name="Poyet M."/>
            <person name="Groussin M."/>
            <person name="Gibbons S.M."/>
            <person name="Avila-Pacheco J."/>
            <person name="Jiang X."/>
            <person name="Kearney S.M."/>
            <person name="Perrotta A.R."/>
            <person name="Berdy B."/>
            <person name="Zhao S."/>
            <person name="Lieberman T.D."/>
            <person name="Swanson P.K."/>
            <person name="Smith M."/>
            <person name="Roesemann S."/>
            <person name="Alexander J.E."/>
            <person name="Rich S.A."/>
            <person name="Livny J."/>
            <person name="Vlamakis H."/>
            <person name="Clish C."/>
            <person name="Bullock K."/>
            <person name="Deik A."/>
            <person name="Scott J."/>
            <person name="Pierce K.A."/>
            <person name="Xavier R.J."/>
            <person name="Alm E.J."/>
        </authorList>
    </citation>
    <scope>NUCLEOTIDE SEQUENCE [LARGE SCALE GENOMIC DNA]</scope>
    <source>
        <strain evidence="5 8">BIOML-A266</strain>
    </source>
</reference>
<dbReference type="Pfam" id="PF00037">
    <property type="entry name" value="Fer4"/>
    <property type="match status" value="1"/>
</dbReference>
<evidence type="ECO:0000313" key="8">
    <source>
        <dbReference type="Proteomes" id="UP000322940"/>
    </source>
</evidence>
<dbReference type="PROSITE" id="PS51379">
    <property type="entry name" value="4FE4S_FER_2"/>
    <property type="match status" value="1"/>
</dbReference>
<evidence type="ECO:0000256" key="3">
    <source>
        <dbReference type="ARBA" id="ARBA00023014"/>
    </source>
</evidence>
<dbReference type="InterPro" id="IPR017896">
    <property type="entry name" value="4Fe4S_Fe-S-bd"/>
</dbReference>
<feature type="domain" description="4Fe-4S ferredoxin-type" evidence="4">
    <location>
        <begin position="33"/>
        <end position="62"/>
    </location>
</feature>
<evidence type="ECO:0000256" key="2">
    <source>
        <dbReference type="ARBA" id="ARBA00023004"/>
    </source>
</evidence>
<protein>
    <submittedName>
        <fullName evidence="6">4Fe-4S ferredoxin</fullName>
    </submittedName>
</protein>
<dbReference type="GO" id="GO:0046872">
    <property type="term" value="F:metal ion binding"/>
    <property type="evidence" value="ECO:0007669"/>
    <property type="project" value="UniProtKB-KW"/>
</dbReference>
<dbReference type="EMBL" id="NFHB01000002">
    <property type="protein sequence ID" value="OUN04300.1"/>
    <property type="molecule type" value="Genomic_DNA"/>
</dbReference>
<reference evidence="7" key="1">
    <citation type="submission" date="2017-04" db="EMBL/GenBank/DDBJ databases">
        <title>Function of individual gut microbiota members based on whole genome sequencing of pure cultures obtained from chicken caecum.</title>
        <authorList>
            <person name="Medvecky M."/>
            <person name="Cejkova D."/>
            <person name="Polansky O."/>
            <person name="Karasova D."/>
            <person name="Kubasova T."/>
            <person name="Cizek A."/>
            <person name="Rychlik I."/>
        </authorList>
    </citation>
    <scope>NUCLEOTIDE SEQUENCE [LARGE SCALE GENOMIC DNA]</scope>
    <source>
        <strain evidence="7">An90</strain>
    </source>
</reference>
<keyword evidence="2" id="KW-0408">Iron</keyword>
<dbReference type="InterPro" id="IPR017900">
    <property type="entry name" value="4Fe4S_Fe_S_CS"/>
</dbReference>
<evidence type="ECO:0000313" key="7">
    <source>
        <dbReference type="Proteomes" id="UP000195772"/>
    </source>
</evidence>
<keyword evidence="3" id="KW-0411">Iron-sulfur</keyword>
<dbReference type="PROSITE" id="PS00198">
    <property type="entry name" value="4FE4S_FER_1"/>
    <property type="match status" value="1"/>
</dbReference>